<evidence type="ECO:0000313" key="2">
    <source>
        <dbReference type="Proteomes" id="UP001341444"/>
    </source>
</evidence>
<dbReference type="RefSeq" id="WP_066263720.1">
    <property type="nucleotide sequence ID" value="NZ_JARMAB010000036.1"/>
</dbReference>
<dbReference type="InterPro" id="IPR029058">
    <property type="entry name" value="AB_hydrolase_fold"/>
</dbReference>
<dbReference type="Proteomes" id="UP001341444">
    <property type="component" value="Unassembled WGS sequence"/>
</dbReference>
<dbReference type="Gene3D" id="3.40.50.1820">
    <property type="entry name" value="alpha/beta hydrolase"/>
    <property type="match status" value="1"/>
</dbReference>
<comment type="caution">
    <text evidence="1">The sequence shown here is derived from an EMBL/GenBank/DDBJ whole genome shotgun (WGS) entry which is preliminary data.</text>
</comment>
<name>A0ABU6MMI8_9BACI</name>
<dbReference type="SUPFAM" id="SSF53474">
    <property type="entry name" value="alpha/beta-Hydrolases"/>
    <property type="match status" value="1"/>
</dbReference>
<evidence type="ECO:0000313" key="1">
    <source>
        <dbReference type="EMBL" id="MED1205514.1"/>
    </source>
</evidence>
<sequence>MQFLHFNGHSLYYTVDTANSYFLSETVMLIHSNFSDHSIFDLLVPFLTKKYNVIRYDLAGIRAKHPRKLRKLILTPM</sequence>
<gene>
    <name evidence="1" type="ORF">P4T90_20985</name>
</gene>
<accession>A0ABU6MMI8</accession>
<proteinExistence type="predicted"/>
<reference evidence="1 2" key="1">
    <citation type="submission" date="2023-03" db="EMBL/GenBank/DDBJ databases">
        <title>Bacillus Genome Sequencing.</title>
        <authorList>
            <person name="Dunlap C."/>
        </authorList>
    </citation>
    <scope>NUCLEOTIDE SEQUENCE [LARGE SCALE GENOMIC DNA]</scope>
    <source>
        <strain evidence="1 2">B-23453</strain>
    </source>
</reference>
<keyword evidence="2" id="KW-1185">Reference proteome</keyword>
<organism evidence="1 2">
    <name type="scientific">Heyndrickxia acidicola</name>
    <dbReference type="NCBI Taxonomy" id="209389"/>
    <lineage>
        <taxon>Bacteria</taxon>
        <taxon>Bacillati</taxon>
        <taxon>Bacillota</taxon>
        <taxon>Bacilli</taxon>
        <taxon>Bacillales</taxon>
        <taxon>Bacillaceae</taxon>
        <taxon>Heyndrickxia</taxon>
    </lineage>
</organism>
<dbReference type="EMBL" id="JARMAB010000036">
    <property type="protein sequence ID" value="MED1205514.1"/>
    <property type="molecule type" value="Genomic_DNA"/>
</dbReference>
<protein>
    <submittedName>
        <fullName evidence="1">Uncharacterized protein</fullName>
    </submittedName>
</protein>